<dbReference type="CDD" id="cd03768">
    <property type="entry name" value="SR_ResInv"/>
    <property type="match status" value="1"/>
</dbReference>
<dbReference type="AlphaFoldDB" id="A0A177MB31"/>
<accession>A0A177MB31</accession>
<dbReference type="RefSeq" id="WP_064009242.1">
    <property type="nucleotide sequence ID" value="NZ_LUUG01000082.1"/>
</dbReference>
<name>A0A177MB31_METMH</name>
<dbReference type="OrthoDB" id="9797501at2"/>
<dbReference type="CDD" id="cd00569">
    <property type="entry name" value="HTH_Hin_like"/>
    <property type="match status" value="1"/>
</dbReference>
<dbReference type="PANTHER" id="PTHR30461:SF26">
    <property type="entry name" value="RESOLVASE HOMOLOG YNEB"/>
    <property type="match status" value="1"/>
</dbReference>
<evidence type="ECO:0000256" key="1">
    <source>
        <dbReference type="ARBA" id="ARBA00009913"/>
    </source>
</evidence>
<evidence type="ECO:0000256" key="3">
    <source>
        <dbReference type="ARBA" id="ARBA00023125"/>
    </source>
</evidence>
<dbReference type="Gene3D" id="1.10.10.60">
    <property type="entry name" value="Homeodomain-like"/>
    <property type="match status" value="1"/>
</dbReference>
<dbReference type="PROSITE" id="PS51736">
    <property type="entry name" value="RECOMBINASES_3"/>
    <property type="match status" value="1"/>
</dbReference>
<dbReference type="GO" id="GO:0015074">
    <property type="term" value="P:DNA integration"/>
    <property type="evidence" value="ECO:0007669"/>
    <property type="project" value="UniProtKB-KW"/>
</dbReference>
<evidence type="ECO:0000313" key="9">
    <source>
        <dbReference type="Proteomes" id="UP000078090"/>
    </source>
</evidence>
<keyword evidence="2" id="KW-0229">DNA integration</keyword>
<organism evidence="8 9">
    <name type="scientific">Methylomonas methanica</name>
    <dbReference type="NCBI Taxonomy" id="421"/>
    <lineage>
        <taxon>Bacteria</taxon>
        <taxon>Pseudomonadati</taxon>
        <taxon>Pseudomonadota</taxon>
        <taxon>Gammaproteobacteria</taxon>
        <taxon>Methylococcales</taxon>
        <taxon>Methylococcaceae</taxon>
        <taxon>Methylomonas</taxon>
    </lineage>
</organism>
<comment type="similarity">
    <text evidence="1">Belongs to the site-specific recombinase resolvase family.</text>
</comment>
<evidence type="ECO:0000256" key="4">
    <source>
        <dbReference type="ARBA" id="ARBA00023172"/>
    </source>
</evidence>
<reference evidence="8 9" key="1">
    <citation type="submission" date="2016-03" db="EMBL/GenBank/DDBJ databases">
        <authorList>
            <person name="Ploux O."/>
        </authorList>
    </citation>
    <scope>NUCLEOTIDE SEQUENCE [LARGE SCALE GENOMIC DNA]</scope>
    <source>
        <strain evidence="8 9">R-45363</strain>
    </source>
</reference>
<dbReference type="PANTHER" id="PTHR30461">
    <property type="entry name" value="DNA-INVERTASE FROM LAMBDOID PROPHAGE"/>
    <property type="match status" value="1"/>
</dbReference>
<dbReference type="GO" id="GO:0000150">
    <property type="term" value="F:DNA strand exchange activity"/>
    <property type="evidence" value="ECO:0007669"/>
    <property type="project" value="InterPro"/>
</dbReference>
<dbReference type="SUPFAM" id="SSF53041">
    <property type="entry name" value="Resolvase-like"/>
    <property type="match status" value="1"/>
</dbReference>
<dbReference type="InterPro" id="IPR050639">
    <property type="entry name" value="SSR_resolvase"/>
</dbReference>
<protein>
    <submittedName>
        <fullName evidence="8">Transposase</fullName>
    </submittedName>
</protein>
<dbReference type="SMART" id="SM00857">
    <property type="entry name" value="Resolvase"/>
    <property type="match status" value="1"/>
</dbReference>
<evidence type="ECO:0000259" key="7">
    <source>
        <dbReference type="PROSITE" id="PS51736"/>
    </source>
</evidence>
<dbReference type="Pfam" id="PF00239">
    <property type="entry name" value="Resolvase"/>
    <property type="match status" value="1"/>
</dbReference>
<comment type="caution">
    <text evidence="8">The sequence shown here is derived from an EMBL/GenBank/DDBJ whole genome shotgun (WGS) entry which is preliminary data.</text>
</comment>
<keyword evidence="4" id="KW-0233">DNA recombination</keyword>
<evidence type="ECO:0000256" key="2">
    <source>
        <dbReference type="ARBA" id="ARBA00022908"/>
    </source>
</evidence>
<evidence type="ECO:0000256" key="5">
    <source>
        <dbReference type="PIRSR" id="PIRSR606118-50"/>
    </source>
</evidence>
<dbReference type="InterPro" id="IPR006120">
    <property type="entry name" value="Resolvase_HTH_dom"/>
</dbReference>
<dbReference type="GO" id="GO:0003677">
    <property type="term" value="F:DNA binding"/>
    <property type="evidence" value="ECO:0007669"/>
    <property type="project" value="UniProtKB-KW"/>
</dbReference>
<dbReference type="Pfam" id="PF02796">
    <property type="entry name" value="HTH_7"/>
    <property type="match status" value="1"/>
</dbReference>
<dbReference type="PROSITE" id="PS00397">
    <property type="entry name" value="RECOMBINASES_1"/>
    <property type="match status" value="1"/>
</dbReference>
<dbReference type="InterPro" id="IPR036162">
    <property type="entry name" value="Resolvase-like_N_sf"/>
</dbReference>
<feature type="active site" description="O-(5'-phospho-DNA)-serine intermediate" evidence="5 6">
    <location>
        <position position="12"/>
    </location>
</feature>
<sequence length="185" mass="20584">MKGQNVGYIRVSSTSQNTERQLADVALDRVFTDKASGKDANRPELSNCLEHLREGDVLHVHSIDRLARNLKDLQTIIENLTKNGVTVKFYKEHLTFEAANTSPMQTLMLQMLGAFAEFERTLIKERQREGIEAAKAQGKKLGAPAKLTAAQTAEIKARVEQGDDKSKLAKEYGISRPTLYKLIAA</sequence>
<keyword evidence="3" id="KW-0238">DNA-binding</keyword>
<dbReference type="SUPFAM" id="SSF46689">
    <property type="entry name" value="Homeodomain-like"/>
    <property type="match status" value="1"/>
</dbReference>
<evidence type="ECO:0000256" key="6">
    <source>
        <dbReference type="PROSITE-ProRule" id="PRU10137"/>
    </source>
</evidence>
<dbReference type="InterPro" id="IPR009057">
    <property type="entry name" value="Homeodomain-like_sf"/>
</dbReference>
<feature type="domain" description="Resolvase/invertase-type recombinase catalytic" evidence="7">
    <location>
        <begin position="4"/>
        <end position="138"/>
    </location>
</feature>
<evidence type="ECO:0000313" key="8">
    <source>
        <dbReference type="EMBL" id="OAI02851.1"/>
    </source>
</evidence>
<dbReference type="InterPro" id="IPR006119">
    <property type="entry name" value="Resolv_N"/>
</dbReference>
<proteinExistence type="inferred from homology"/>
<dbReference type="InterPro" id="IPR006118">
    <property type="entry name" value="Recombinase_CS"/>
</dbReference>
<gene>
    <name evidence="8" type="ORF">A1332_02845</name>
</gene>
<dbReference type="Proteomes" id="UP000078090">
    <property type="component" value="Unassembled WGS sequence"/>
</dbReference>
<dbReference type="Gene3D" id="3.40.50.1390">
    <property type="entry name" value="Resolvase, N-terminal catalytic domain"/>
    <property type="match status" value="1"/>
</dbReference>
<dbReference type="EMBL" id="LUUG01000082">
    <property type="protein sequence ID" value="OAI02851.1"/>
    <property type="molecule type" value="Genomic_DNA"/>
</dbReference>